<dbReference type="Proteomes" id="UP000007797">
    <property type="component" value="Unassembled WGS sequence"/>
</dbReference>
<evidence type="ECO:0000313" key="2">
    <source>
        <dbReference type="Proteomes" id="UP000007797"/>
    </source>
</evidence>
<protein>
    <recommendedName>
        <fullName evidence="3">Glycoside hydrolase family 5 domain-containing protein</fullName>
    </recommendedName>
</protein>
<dbReference type="OrthoDB" id="14424at2759"/>
<accession>F4PN42</accession>
<gene>
    <name evidence="1" type="ORF">DFA_05866</name>
</gene>
<sequence>MSLHANLLLINHHLVNNNAYSIHFSIDCPFVKFNDSRSDLSVSNLRSTGANYITIVVTNFQDSIDTTTIYPTNLTATDDELTHVINYAHGLGLMVMLKPHIDLTKDPSHWRGDIGLNYNDQEWDEWFTNYNAILVHYAQMSQKLGVEQFSLGCELIATSPRDSQWRQVAASVRDVYDGKITYAANHGGEETNKTWWDVVDYIGVDAYYQPTTLNATLASLTDMWYEIMYVGLNNGIEQMTTSLYNLTVFWNKPMIFTEIGYCSGECTLGPGIDLGFQTEHFEAVFLAFPDLNWFHGVHWWNWASDSAFGGDNNWCMTPQFKPTEDLIRAEYGGTEQSVRPDYPPLCPCIL</sequence>
<dbReference type="EMBL" id="GL883008">
    <property type="protein sequence ID" value="EGG23732.1"/>
    <property type="molecule type" value="Genomic_DNA"/>
</dbReference>
<dbReference type="InterPro" id="IPR055151">
    <property type="entry name" value="GH113"/>
</dbReference>
<keyword evidence="2" id="KW-1185">Reference proteome</keyword>
<dbReference type="AlphaFoldDB" id="F4PN42"/>
<dbReference type="RefSeq" id="XP_004361583.1">
    <property type="nucleotide sequence ID" value="XM_004361526.1"/>
</dbReference>
<dbReference type="CDD" id="cd19608">
    <property type="entry name" value="GH113_mannanase-like"/>
    <property type="match status" value="1"/>
</dbReference>
<evidence type="ECO:0008006" key="3">
    <source>
        <dbReference type="Google" id="ProtNLM"/>
    </source>
</evidence>
<proteinExistence type="predicted"/>
<dbReference type="InterPro" id="IPR017853">
    <property type="entry name" value="GH"/>
</dbReference>
<name>F4PN42_CACFS</name>
<reference evidence="2" key="1">
    <citation type="journal article" date="2011" name="Genome Res.">
        <title>Phylogeny-wide analysis of social amoeba genomes highlights ancient origins for complex intercellular communication.</title>
        <authorList>
            <person name="Heidel A.J."/>
            <person name="Lawal H.M."/>
            <person name="Felder M."/>
            <person name="Schilde C."/>
            <person name="Helps N.R."/>
            <person name="Tunggal B."/>
            <person name="Rivero F."/>
            <person name="John U."/>
            <person name="Schleicher M."/>
            <person name="Eichinger L."/>
            <person name="Platzer M."/>
            <person name="Noegel A.A."/>
            <person name="Schaap P."/>
            <person name="Gloeckner G."/>
        </authorList>
    </citation>
    <scope>NUCLEOTIDE SEQUENCE [LARGE SCALE GENOMIC DNA]</scope>
    <source>
        <strain evidence="2">SH3</strain>
    </source>
</reference>
<organism evidence="1 2">
    <name type="scientific">Cavenderia fasciculata</name>
    <name type="common">Slime mold</name>
    <name type="synonym">Dictyostelium fasciculatum</name>
    <dbReference type="NCBI Taxonomy" id="261658"/>
    <lineage>
        <taxon>Eukaryota</taxon>
        <taxon>Amoebozoa</taxon>
        <taxon>Evosea</taxon>
        <taxon>Eumycetozoa</taxon>
        <taxon>Dictyostelia</taxon>
        <taxon>Acytosteliales</taxon>
        <taxon>Cavenderiaceae</taxon>
        <taxon>Cavenderia</taxon>
    </lineage>
</organism>
<evidence type="ECO:0000313" key="1">
    <source>
        <dbReference type="EMBL" id="EGG23732.1"/>
    </source>
</evidence>
<dbReference type="Gene3D" id="3.20.20.80">
    <property type="entry name" value="Glycosidases"/>
    <property type="match status" value="1"/>
</dbReference>
<dbReference type="KEGG" id="dfa:DFA_05866"/>
<dbReference type="SUPFAM" id="SSF51445">
    <property type="entry name" value="(Trans)glycosidases"/>
    <property type="match status" value="1"/>
</dbReference>
<dbReference type="Pfam" id="PF22612">
    <property type="entry name" value="GH113"/>
    <property type="match status" value="1"/>
</dbReference>
<dbReference type="OMA" id="TYNCDKY"/>
<dbReference type="GeneID" id="14875204"/>